<evidence type="ECO:0000313" key="4">
    <source>
        <dbReference type="Proteomes" id="UP000029585"/>
    </source>
</evidence>
<dbReference type="HOGENOM" id="CLU_1450519_0_0_9"/>
<dbReference type="eggNOG" id="COG1012">
    <property type="taxonomic scope" value="Bacteria"/>
</dbReference>
<evidence type="ECO:0000313" key="3">
    <source>
        <dbReference type="EMBL" id="KGF54111.1"/>
    </source>
</evidence>
<comment type="caution">
    <text evidence="3">The sequence shown here is derived from an EMBL/GenBank/DDBJ whole genome shotgun (WGS) entry which is preliminary data.</text>
</comment>
<name>A0A096B569_FLAPL</name>
<accession>A0A096B569</accession>
<reference evidence="3 4" key="1">
    <citation type="submission" date="2011-08" db="EMBL/GenBank/DDBJ databases">
        <title>The Genome Sequence of Clostridium orbiscindens 1_3_50AFAA.</title>
        <authorList>
            <consortium name="The Broad Institute Genome Sequencing Platform"/>
            <person name="Earl A."/>
            <person name="Ward D."/>
            <person name="Feldgarden M."/>
            <person name="Gevers D."/>
            <person name="Daigneault M."/>
            <person name="Strauss J."/>
            <person name="Allen-Vercoe E."/>
            <person name="Young S.K."/>
            <person name="Zeng Q."/>
            <person name="Gargeya S."/>
            <person name="Fitzgerald M."/>
            <person name="Haas B."/>
            <person name="Abouelleil A."/>
            <person name="Alvarado L."/>
            <person name="Arachchi H.M."/>
            <person name="Berlin A."/>
            <person name="Brown A."/>
            <person name="Chapman S.B."/>
            <person name="Chen Z."/>
            <person name="Dunbar C."/>
            <person name="Freedman E."/>
            <person name="Gearin G."/>
            <person name="Gellesch M."/>
            <person name="Goldberg J."/>
            <person name="Griggs A."/>
            <person name="Gujja S."/>
            <person name="Heiman D."/>
            <person name="Howarth C."/>
            <person name="Larson L."/>
            <person name="Lui A."/>
            <person name="MacDonald P.J.P."/>
            <person name="Montmayeur A."/>
            <person name="Murphy C."/>
            <person name="Neiman D."/>
            <person name="Pearson M."/>
            <person name="Priest M."/>
            <person name="Roberts A."/>
            <person name="Saif S."/>
            <person name="Shea T."/>
            <person name="Shenoy N."/>
            <person name="Sisk P."/>
            <person name="Stolte C."/>
            <person name="Sykes S."/>
            <person name="Wortman J."/>
            <person name="Nusbaum C."/>
            <person name="Birren B."/>
        </authorList>
    </citation>
    <scope>NUCLEOTIDE SEQUENCE [LARGE SCALE GENOMIC DNA]</scope>
    <source>
        <strain evidence="3 4">1_3_50AFAA</strain>
    </source>
</reference>
<dbReference type="GO" id="GO:0003995">
    <property type="term" value="F:acyl-CoA dehydrogenase activity"/>
    <property type="evidence" value="ECO:0007669"/>
    <property type="project" value="InterPro"/>
</dbReference>
<keyword evidence="1" id="KW-0521">NADP</keyword>
<dbReference type="Proteomes" id="UP000029585">
    <property type="component" value="Unassembled WGS sequence"/>
</dbReference>
<dbReference type="AlphaFoldDB" id="A0A096B569"/>
<dbReference type="GO" id="GO:0008218">
    <property type="term" value="P:bioluminescence"/>
    <property type="evidence" value="ECO:0007669"/>
    <property type="project" value="InterPro"/>
</dbReference>
<organism evidence="3 4">
    <name type="scientific">Flavonifractor plautii 1_3_50AFAA</name>
    <dbReference type="NCBI Taxonomy" id="742738"/>
    <lineage>
        <taxon>Bacteria</taxon>
        <taxon>Bacillati</taxon>
        <taxon>Bacillota</taxon>
        <taxon>Clostridia</taxon>
        <taxon>Eubacteriales</taxon>
        <taxon>Oscillospiraceae</taxon>
        <taxon>Flavonifractor</taxon>
    </lineage>
</organism>
<evidence type="ECO:0000256" key="2">
    <source>
        <dbReference type="SAM" id="MobiDB-lite"/>
    </source>
</evidence>
<proteinExistence type="predicted"/>
<feature type="region of interest" description="Disordered" evidence="2">
    <location>
        <begin position="116"/>
        <end position="187"/>
    </location>
</feature>
<dbReference type="EMBL" id="ADLO01000095">
    <property type="protein sequence ID" value="KGF54111.1"/>
    <property type="molecule type" value="Genomic_DNA"/>
</dbReference>
<protein>
    <submittedName>
        <fullName evidence="3">Uncharacterized protein</fullName>
    </submittedName>
</protein>
<dbReference type="InterPro" id="IPR008670">
    <property type="entry name" value="CoA_reduct_LuxC"/>
</dbReference>
<gene>
    <name evidence="3" type="ORF">HMPREF9460_03151</name>
</gene>
<keyword evidence="4" id="KW-1185">Reference proteome</keyword>
<dbReference type="Pfam" id="PF05893">
    <property type="entry name" value="LuxC"/>
    <property type="match status" value="1"/>
</dbReference>
<feature type="non-terminal residue" evidence="3">
    <location>
        <position position="187"/>
    </location>
</feature>
<evidence type="ECO:0000256" key="1">
    <source>
        <dbReference type="ARBA" id="ARBA00022857"/>
    </source>
</evidence>
<dbReference type="RefSeq" id="WP_278245736.1">
    <property type="nucleotide sequence ID" value="NZ_KN174165.1"/>
</dbReference>
<sequence>MRDNVTLLAGAEQVDAAPWPPFDPRAVDFLAELSAEVLRSPDTRRQEASAAFGFWCRRARLEALAARHTSPLPRLGRGLAFHLAPANVPALFAYTLAIGLLAGNANVVRLSSRRVEGEAPPAGGPPPGAGAAGARRRAGPHQPDHLRAGRCRHGGLLRPLRRPDRVGRRRHGGGGAGHAHAPPTPWS</sequence>